<accession>A0ABS8RN76</accession>
<evidence type="ECO:0000313" key="3">
    <source>
        <dbReference type="Proteomes" id="UP000823775"/>
    </source>
</evidence>
<gene>
    <name evidence="2" type="ORF">HAX54_036838</name>
</gene>
<proteinExistence type="predicted"/>
<feature type="compositionally biased region" description="Polar residues" evidence="1">
    <location>
        <begin position="34"/>
        <end position="52"/>
    </location>
</feature>
<dbReference type="PANTHER" id="PTHR34396">
    <property type="entry name" value="OS03G0264950 PROTEIN-RELATED"/>
    <property type="match status" value="1"/>
</dbReference>
<name>A0ABS8RN76_DATST</name>
<feature type="compositionally biased region" description="Basic and acidic residues" evidence="1">
    <location>
        <begin position="53"/>
        <end position="63"/>
    </location>
</feature>
<feature type="non-terminal residue" evidence="2">
    <location>
        <position position="1"/>
    </location>
</feature>
<feature type="region of interest" description="Disordered" evidence="1">
    <location>
        <begin position="34"/>
        <end position="63"/>
    </location>
</feature>
<evidence type="ECO:0008006" key="4">
    <source>
        <dbReference type="Google" id="ProtNLM"/>
    </source>
</evidence>
<dbReference type="Proteomes" id="UP000823775">
    <property type="component" value="Unassembled WGS sequence"/>
</dbReference>
<evidence type="ECO:0000256" key="1">
    <source>
        <dbReference type="SAM" id="MobiDB-lite"/>
    </source>
</evidence>
<evidence type="ECO:0000313" key="2">
    <source>
        <dbReference type="EMBL" id="MCD7448018.1"/>
    </source>
</evidence>
<feature type="non-terminal residue" evidence="2">
    <location>
        <position position="105"/>
    </location>
</feature>
<keyword evidence="3" id="KW-1185">Reference proteome</keyword>
<organism evidence="2 3">
    <name type="scientific">Datura stramonium</name>
    <name type="common">Jimsonweed</name>
    <name type="synonym">Common thornapple</name>
    <dbReference type="NCBI Taxonomy" id="4076"/>
    <lineage>
        <taxon>Eukaryota</taxon>
        <taxon>Viridiplantae</taxon>
        <taxon>Streptophyta</taxon>
        <taxon>Embryophyta</taxon>
        <taxon>Tracheophyta</taxon>
        <taxon>Spermatophyta</taxon>
        <taxon>Magnoliopsida</taxon>
        <taxon>eudicotyledons</taxon>
        <taxon>Gunneridae</taxon>
        <taxon>Pentapetalae</taxon>
        <taxon>asterids</taxon>
        <taxon>lamiids</taxon>
        <taxon>Solanales</taxon>
        <taxon>Solanaceae</taxon>
        <taxon>Solanoideae</taxon>
        <taxon>Datureae</taxon>
        <taxon>Datura</taxon>
    </lineage>
</organism>
<comment type="caution">
    <text evidence="2">The sequence shown here is derived from an EMBL/GenBank/DDBJ whole genome shotgun (WGS) entry which is preliminary data.</text>
</comment>
<dbReference type="InterPro" id="IPR053031">
    <property type="entry name" value="Cuticle_assoc_protein"/>
</dbReference>
<reference evidence="2 3" key="1">
    <citation type="journal article" date="2021" name="BMC Genomics">
        <title>Datura genome reveals duplications of psychoactive alkaloid biosynthetic genes and high mutation rate following tissue culture.</title>
        <authorList>
            <person name="Rajewski A."/>
            <person name="Carter-House D."/>
            <person name="Stajich J."/>
            <person name="Litt A."/>
        </authorList>
    </citation>
    <scope>NUCLEOTIDE SEQUENCE [LARGE SCALE GENOMIC DNA]</scope>
    <source>
        <strain evidence="2">AR-01</strain>
    </source>
</reference>
<protein>
    <recommendedName>
        <fullName evidence="4">BED-type domain-containing protein</fullName>
    </recommendedName>
</protein>
<sequence>VTNRGKGRGKLLNFNLPDHESILRVMIASESRISNVGSTNNSIDNSLDTQTGDTKKKKETQPRSGIWDHFDKLVENGIGRAKCKYCKHSYAANSSKNGTTFGKVQ</sequence>
<dbReference type="PANTHER" id="PTHR34396:SF27">
    <property type="entry name" value="OS08G0208700 PROTEIN"/>
    <property type="match status" value="1"/>
</dbReference>
<dbReference type="EMBL" id="JACEIK010000049">
    <property type="protein sequence ID" value="MCD7448018.1"/>
    <property type="molecule type" value="Genomic_DNA"/>
</dbReference>